<feature type="region of interest" description="Disordered" evidence="5">
    <location>
        <begin position="1"/>
        <end position="26"/>
    </location>
</feature>
<feature type="transmembrane region" description="Helical" evidence="6">
    <location>
        <begin position="740"/>
        <end position="759"/>
    </location>
</feature>
<comment type="subcellular location">
    <subcellularLocation>
        <location evidence="1">Membrane</location>
        <topology evidence="1">Multi-pass membrane protein</topology>
    </subcellularLocation>
</comment>
<feature type="transmembrane region" description="Helical" evidence="6">
    <location>
        <begin position="709"/>
        <end position="728"/>
    </location>
</feature>
<dbReference type="GO" id="GO:0016020">
    <property type="term" value="C:membrane"/>
    <property type="evidence" value="ECO:0007669"/>
    <property type="project" value="UniProtKB-SubCell"/>
</dbReference>
<evidence type="ECO:0000313" key="8">
    <source>
        <dbReference type="Proteomes" id="UP001283341"/>
    </source>
</evidence>
<feature type="region of interest" description="Disordered" evidence="5">
    <location>
        <begin position="189"/>
        <end position="218"/>
    </location>
</feature>
<evidence type="ECO:0000313" key="7">
    <source>
        <dbReference type="EMBL" id="KAK3318163.1"/>
    </source>
</evidence>
<feature type="compositionally biased region" description="Basic and acidic residues" evidence="5">
    <location>
        <begin position="200"/>
        <end position="218"/>
    </location>
</feature>
<feature type="transmembrane region" description="Helical" evidence="6">
    <location>
        <begin position="536"/>
        <end position="555"/>
    </location>
</feature>
<keyword evidence="3 6" id="KW-1133">Transmembrane helix</keyword>
<feature type="region of interest" description="Disordered" evidence="5">
    <location>
        <begin position="147"/>
        <end position="174"/>
    </location>
</feature>
<keyword evidence="8" id="KW-1185">Reference proteome</keyword>
<keyword evidence="2 6" id="KW-0812">Transmembrane</keyword>
<proteinExistence type="predicted"/>
<evidence type="ECO:0000256" key="1">
    <source>
        <dbReference type="ARBA" id="ARBA00004141"/>
    </source>
</evidence>
<feature type="transmembrane region" description="Helical" evidence="6">
    <location>
        <begin position="675"/>
        <end position="697"/>
    </location>
</feature>
<feature type="transmembrane region" description="Helical" evidence="6">
    <location>
        <begin position="479"/>
        <end position="498"/>
    </location>
</feature>
<feature type="transmembrane region" description="Helical" evidence="6">
    <location>
        <begin position="771"/>
        <end position="789"/>
    </location>
</feature>
<evidence type="ECO:0000256" key="4">
    <source>
        <dbReference type="ARBA" id="ARBA00023136"/>
    </source>
</evidence>
<protein>
    <submittedName>
        <fullName evidence="7">Uncharacterized protein</fullName>
    </submittedName>
</protein>
<feature type="transmembrane region" description="Helical" evidence="6">
    <location>
        <begin position="567"/>
        <end position="584"/>
    </location>
</feature>
<dbReference type="Gene3D" id="1.20.58.340">
    <property type="entry name" value="Magnesium transport protein CorA, transmembrane region"/>
    <property type="match status" value="1"/>
</dbReference>
<organism evidence="7 8">
    <name type="scientific">Apodospora peruviana</name>
    <dbReference type="NCBI Taxonomy" id="516989"/>
    <lineage>
        <taxon>Eukaryota</taxon>
        <taxon>Fungi</taxon>
        <taxon>Dikarya</taxon>
        <taxon>Ascomycota</taxon>
        <taxon>Pezizomycotina</taxon>
        <taxon>Sordariomycetes</taxon>
        <taxon>Sordariomycetidae</taxon>
        <taxon>Sordariales</taxon>
        <taxon>Lasiosphaeriaceae</taxon>
        <taxon>Apodospora</taxon>
    </lineage>
</organism>
<dbReference type="Pfam" id="PF01544">
    <property type="entry name" value="CorA"/>
    <property type="match status" value="1"/>
</dbReference>
<dbReference type="AlphaFoldDB" id="A0AAE0I3Y2"/>
<feature type="transmembrane region" description="Helical" evidence="6">
    <location>
        <begin position="596"/>
        <end position="613"/>
    </location>
</feature>
<dbReference type="GO" id="GO:0046873">
    <property type="term" value="F:metal ion transmembrane transporter activity"/>
    <property type="evidence" value="ECO:0007669"/>
    <property type="project" value="InterPro"/>
</dbReference>
<name>A0AAE0I3Y2_9PEZI</name>
<feature type="transmembrane region" description="Helical" evidence="6">
    <location>
        <begin position="625"/>
        <end position="648"/>
    </location>
</feature>
<accession>A0AAE0I3Y2</accession>
<feature type="transmembrane region" description="Helical" evidence="6">
    <location>
        <begin position="454"/>
        <end position="473"/>
    </location>
</feature>
<dbReference type="InterPro" id="IPR045863">
    <property type="entry name" value="CorA_TM1_TM2"/>
</dbReference>
<reference evidence="7" key="1">
    <citation type="journal article" date="2023" name="Mol. Phylogenet. Evol.">
        <title>Genome-scale phylogeny and comparative genomics of the fungal order Sordariales.</title>
        <authorList>
            <person name="Hensen N."/>
            <person name="Bonometti L."/>
            <person name="Westerberg I."/>
            <person name="Brannstrom I.O."/>
            <person name="Guillou S."/>
            <person name="Cros-Aarteil S."/>
            <person name="Calhoun S."/>
            <person name="Haridas S."/>
            <person name="Kuo A."/>
            <person name="Mondo S."/>
            <person name="Pangilinan J."/>
            <person name="Riley R."/>
            <person name="LaButti K."/>
            <person name="Andreopoulos B."/>
            <person name="Lipzen A."/>
            <person name="Chen C."/>
            <person name="Yan M."/>
            <person name="Daum C."/>
            <person name="Ng V."/>
            <person name="Clum A."/>
            <person name="Steindorff A."/>
            <person name="Ohm R.A."/>
            <person name="Martin F."/>
            <person name="Silar P."/>
            <person name="Natvig D.O."/>
            <person name="Lalanne C."/>
            <person name="Gautier V."/>
            <person name="Ament-Velasquez S.L."/>
            <person name="Kruys A."/>
            <person name="Hutchinson M.I."/>
            <person name="Powell A.J."/>
            <person name="Barry K."/>
            <person name="Miller A.N."/>
            <person name="Grigoriev I.V."/>
            <person name="Debuchy R."/>
            <person name="Gladieux P."/>
            <person name="Hiltunen Thoren M."/>
            <person name="Johannesson H."/>
        </authorList>
    </citation>
    <scope>NUCLEOTIDE SEQUENCE</scope>
    <source>
        <strain evidence="7">CBS 118394</strain>
    </source>
</reference>
<evidence type="ECO:0000256" key="6">
    <source>
        <dbReference type="SAM" id="Phobius"/>
    </source>
</evidence>
<evidence type="ECO:0000256" key="5">
    <source>
        <dbReference type="SAM" id="MobiDB-lite"/>
    </source>
</evidence>
<dbReference type="Proteomes" id="UP001283341">
    <property type="component" value="Unassembled WGS sequence"/>
</dbReference>
<feature type="compositionally biased region" description="Basic and acidic residues" evidence="5">
    <location>
        <begin position="160"/>
        <end position="171"/>
    </location>
</feature>
<reference evidence="7" key="2">
    <citation type="submission" date="2023-06" db="EMBL/GenBank/DDBJ databases">
        <authorList>
            <consortium name="Lawrence Berkeley National Laboratory"/>
            <person name="Haridas S."/>
            <person name="Hensen N."/>
            <person name="Bonometti L."/>
            <person name="Westerberg I."/>
            <person name="Brannstrom I.O."/>
            <person name="Guillou S."/>
            <person name="Cros-Aarteil S."/>
            <person name="Calhoun S."/>
            <person name="Kuo A."/>
            <person name="Mondo S."/>
            <person name="Pangilinan J."/>
            <person name="Riley R."/>
            <person name="Labutti K."/>
            <person name="Andreopoulos B."/>
            <person name="Lipzen A."/>
            <person name="Chen C."/>
            <person name="Yanf M."/>
            <person name="Daum C."/>
            <person name="Ng V."/>
            <person name="Clum A."/>
            <person name="Steindorff A."/>
            <person name="Ohm R."/>
            <person name="Martin F."/>
            <person name="Silar P."/>
            <person name="Natvig D."/>
            <person name="Lalanne C."/>
            <person name="Gautier V."/>
            <person name="Ament-Velasquez S.L."/>
            <person name="Kruys A."/>
            <person name="Hutchinson M.I."/>
            <person name="Powell A.J."/>
            <person name="Barry K."/>
            <person name="Miller A.N."/>
            <person name="Grigoriev I.V."/>
            <person name="Debuchy R."/>
            <person name="Gladieux P."/>
            <person name="Thoren M.H."/>
            <person name="Johannesson H."/>
        </authorList>
    </citation>
    <scope>NUCLEOTIDE SEQUENCE</scope>
    <source>
        <strain evidence="7">CBS 118394</strain>
    </source>
</reference>
<comment type="caution">
    <text evidence="7">The sequence shown here is derived from an EMBL/GenBank/DDBJ whole genome shotgun (WGS) entry which is preliminary data.</text>
</comment>
<dbReference type="SUPFAM" id="SSF144083">
    <property type="entry name" value="Magnesium transport protein CorA, transmembrane region"/>
    <property type="match status" value="1"/>
</dbReference>
<sequence>MVSDKATASECPPLGAPPDEVSGEQPRVEAPAHVELLGDLYRNVKAYVVLSDGTVQSCDLATSPTPEDGILARLYLTENLSRSTKLTLLDLAPGLSEAFFQAHIQDNLSLVETDIDDSRVVLLKWSRAVSQPKENWMLERRLRRDKTPYNVDDSNPVSSRLDHERYDHATEPYRTYDPILESQRSIEVVQPPPSAGGDSKSSRTEGVSNRDRDPEKLSRTVTAIIGGRRKHIVEDMVTHAARECISLYHSSSNNITDCVVVFDPPRKHSITKVSYNILAGGEPAEVTADYPAFEADESYLRKFVDMIGSKTTSTNTSDLISLVTETIVKLLIDDQARLLANLSKALDDIELSMEEGNMSQTWRDYAPKWRNHLFHQLETMTYLAGFSCLETPSSSSKLMKSQAIGRRVQAFQGKLTAIMARLEGTYQVLMSTMSILESEKAIQQAIDVTRLTNLAFFFIPLSFVASVFGMNVIEFDNNLTAWMWVAISIGVTVITYFIRFRRPVGYAVSNTPGFVRSLRWDMFVYRLRRWAQFLRPYLPFLSWLVFLAALGVVLWKVGTSSVSDDAKIGFGVLLMAVPMVFFALPLPLDCRNYPQMAYLVAFLSGAGVSTWAISTSSLLPVDAKIGLSLGIIGIFGFTLVLRHVMFILDRRGWNTLRELVGDSARKYSDYSPSTLWLDFIVEITLYSIVGVGVWKLLTSDLSDGTKTGVIIGAIAVPLILLVFIFWSLYSDATSQRTDRYGFNLLGLGFRLIVSVGIWRLSICGLPVGSKVGAGVGVTVLYAFLKFILFKMIESV</sequence>
<gene>
    <name evidence="7" type="ORF">B0H66DRAFT_602763</name>
</gene>
<evidence type="ECO:0000256" key="2">
    <source>
        <dbReference type="ARBA" id="ARBA00022692"/>
    </source>
</evidence>
<keyword evidence="4 6" id="KW-0472">Membrane</keyword>
<evidence type="ECO:0000256" key="3">
    <source>
        <dbReference type="ARBA" id="ARBA00022989"/>
    </source>
</evidence>
<dbReference type="EMBL" id="JAUEDM010000004">
    <property type="protein sequence ID" value="KAK3318163.1"/>
    <property type="molecule type" value="Genomic_DNA"/>
</dbReference>
<dbReference type="InterPro" id="IPR002523">
    <property type="entry name" value="MgTranspt_CorA/ZnTranspt_ZntB"/>
</dbReference>